<proteinExistence type="predicted"/>
<dbReference type="KEGG" id="naci:NUH88_03310"/>
<dbReference type="AlphaFoldDB" id="A0A9J7AWV4"/>
<protein>
    <submittedName>
        <fullName evidence="1">Uncharacterized protein</fullName>
    </submittedName>
</protein>
<name>A0A9J7AWV4_9PROT</name>
<reference evidence="1" key="1">
    <citation type="submission" date="2022-08" db="EMBL/GenBank/DDBJ databases">
        <title>Nisaea acidiphila sp. nov., isolated from a marine algal debris and emended description of the genus Nisaea Urios et al. 2008.</title>
        <authorList>
            <person name="Kwon K."/>
        </authorList>
    </citation>
    <scope>NUCLEOTIDE SEQUENCE</scope>
    <source>
        <strain evidence="1">MEBiC11861</strain>
    </source>
</reference>
<evidence type="ECO:0000313" key="2">
    <source>
        <dbReference type="Proteomes" id="UP001060336"/>
    </source>
</evidence>
<accession>A0A9J7AWV4</accession>
<sequence>MPDYLDECVPDWRTSLPAMLERHEPDALAFCDRFTDRWIDLVATERS</sequence>
<dbReference type="RefSeq" id="WP_257769956.1">
    <property type="nucleotide sequence ID" value="NZ_CP102480.1"/>
</dbReference>
<keyword evidence="2" id="KW-1185">Reference proteome</keyword>
<organism evidence="1 2">
    <name type="scientific">Nisaea acidiphila</name>
    <dbReference type="NCBI Taxonomy" id="1862145"/>
    <lineage>
        <taxon>Bacteria</taxon>
        <taxon>Pseudomonadati</taxon>
        <taxon>Pseudomonadota</taxon>
        <taxon>Alphaproteobacteria</taxon>
        <taxon>Rhodospirillales</taxon>
        <taxon>Thalassobaculaceae</taxon>
        <taxon>Nisaea</taxon>
    </lineage>
</organism>
<gene>
    <name evidence="1" type="ORF">NUH88_03310</name>
</gene>
<evidence type="ECO:0000313" key="1">
    <source>
        <dbReference type="EMBL" id="UUX50732.1"/>
    </source>
</evidence>
<dbReference type="EMBL" id="CP102480">
    <property type="protein sequence ID" value="UUX50732.1"/>
    <property type="molecule type" value="Genomic_DNA"/>
</dbReference>
<dbReference type="Proteomes" id="UP001060336">
    <property type="component" value="Chromosome"/>
</dbReference>